<dbReference type="EMBL" id="MPTB01000036">
    <property type="protein sequence ID" value="OMD43203.1"/>
    <property type="molecule type" value="Genomic_DNA"/>
</dbReference>
<name>A0ABX3H139_PAEBO</name>
<organism evidence="2 3">
    <name type="scientific">Paenibacillus borealis</name>
    <dbReference type="NCBI Taxonomy" id="160799"/>
    <lineage>
        <taxon>Bacteria</taxon>
        <taxon>Bacillati</taxon>
        <taxon>Bacillota</taxon>
        <taxon>Bacilli</taxon>
        <taxon>Bacillales</taxon>
        <taxon>Paenibacillaceae</taxon>
        <taxon>Paenibacillus</taxon>
    </lineage>
</organism>
<evidence type="ECO:0000313" key="3">
    <source>
        <dbReference type="Proteomes" id="UP000187412"/>
    </source>
</evidence>
<feature type="signal peptide" evidence="1">
    <location>
        <begin position="1"/>
        <end position="25"/>
    </location>
</feature>
<proteinExistence type="predicted"/>
<sequence>MRGKVNALSVMLLITLLITSCSIKSVDINSIVTQESEQVQVAQKTTVTNNGINYSNKQDESQITKSLSYSIVNESYTDKDISIRYPQVTGIDDSKKEEKINKLLKFEALVPLDDDLSSTEGYDLSMDIDYEVTWKSENLLSVQYKGFSYSDEAAYPLDLFYTINVDIKYGKKVGLSDVIKLDTRFVHIFREHLAKNIQDDVVKSYFLERTSSEELLKYLNGADSSFEISNFAFSYFTKDSLGISLAALHGTGDHNEFELKYQDVKEFLNTENEVWKEFALEKNRK</sequence>
<dbReference type="RefSeq" id="WP_076113102.1">
    <property type="nucleotide sequence ID" value="NZ_MPTB01000036.1"/>
</dbReference>
<evidence type="ECO:0000313" key="2">
    <source>
        <dbReference type="EMBL" id="OMD43203.1"/>
    </source>
</evidence>
<dbReference type="Gene3D" id="3.30.565.40">
    <property type="entry name" value="Fervidobacterium nodosum Rt17-B1 like"/>
    <property type="match status" value="1"/>
</dbReference>
<keyword evidence="3" id="KW-1185">Reference proteome</keyword>
<reference evidence="2 3" key="1">
    <citation type="submission" date="2016-10" db="EMBL/GenBank/DDBJ databases">
        <title>Paenibacillus species isolates.</title>
        <authorList>
            <person name="Beno S.M."/>
        </authorList>
    </citation>
    <scope>NUCLEOTIDE SEQUENCE [LARGE SCALE GENOMIC DNA]</scope>
    <source>
        <strain evidence="2 3">FSL H7-0744</strain>
    </source>
</reference>
<protein>
    <recommendedName>
        <fullName evidence="4">Deacetylase PdaC domain-containing protein</fullName>
    </recommendedName>
</protein>
<accession>A0ABX3H139</accession>
<gene>
    <name evidence="2" type="ORF">BSK56_24185</name>
</gene>
<keyword evidence="1" id="KW-0732">Signal</keyword>
<comment type="caution">
    <text evidence="2">The sequence shown here is derived from an EMBL/GenBank/DDBJ whole genome shotgun (WGS) entry which is preliminary data.</text>
</comment>
<dbReference type="PROSITE" id="PS51257">
    <property type="entry name" value="PROKAR_LIPOPROTEIN"/>
    <property type="match status" value="1"/>
</dbReference>
<feature type="chain" id="PRO_5047426436" description="Deacetylase PdaC domain-containing protein" evidence="1">
    <location>
        <begin position="26"/>
        <end position="285"/>
    </location>
</feature>
<dbReference type="Proteomes" id="UP000187412">
    <property type="component" value="Unassembled WGS sequence"/>
</dbReference>
<evidence type="ECO:0000256" key="1">
    <source>
        <dbReference type="SAM" id="SignalP"/>
    </source>
</evidence>
<evidence type="ECO:0008006" key="4">
    <source>
        <dbReference type="Google" id="ProtNLM"/>
    </source>
</evidence>